<dbReference type="Gene3D" id="3.30.1330.230">
    <property type="match status" value="1"/>
</dbReference>
<dbReference type="AlphaFoldDB" id="A0A2W5MWB5"/>
<dbReference type="EMBL" id="QFQB01000044">
    <property type="protein sequence ID" value="PZQ45591.1"/>
    <property type="molecule type" value="Genomic_DNA"/>
</dbReference>
<evidence type="ECO:0000259" key="1">
    <source>
        <dbReference type="PROSITE" id="PS51664"/>
    </source>
</evidence>
<proteinExistence type="predicted"/>
<evidence type="ECO:0000313" key="2">
    <source>
        <dbReference type="EMBL" id="PZQ45591.1"/>
    </source>
</evidence>
<accession>A0A2W5MWB5</accession>
<protein>
    <recommendedName>
        <fullName evidence="1">YcaO domain-containing protein</fullName>
    </recommendedName>
</protein>
<evidence type="ECO:0000313" key="3">
    <source>
        <dbReference type="Proteomes" id="UP000249417"/>
    </source>
</evidence>
<dbReference type="InterPro" id="IPR003776">
    <property type="entry name" value="YcaO-like_dom"/>
</dbReference>
<feature type="domain" description="YcaO" evidence="1">
    <location>
        <begin position="28"/>
        <end position="336"/>
    </location>
</feature>
<gene>
    <name evidence="2" type="ORF">DI551_06930</name>
</gene>
<dbReference type="Proteomes" id="UP000249417">
    <property type="component" value="Unassembled WGS sequence"/>
</dbReference>
<name>A0A2W5MWB5_9BACT</name>
<dbReference type="Pfam" id="PF02624">
    <property type="entry name" value="YcaO"/>
    <property type="match status" value="1"/>
</dbReference>
<organism evidence="2 3">
    <name type="scientific">Micavibrio aeruginosavorus</name>
    <dbReference type="NCBI Taxonomy" id="349221"/>
    <lineage>
        <taxon>Bacteria</taxon>
        <taxon>Pseudomonadati</taxon>
        <taxon>Bdellovibrionota</taxon>
        <taxon>Bdellovibrionia</taxon>
        <taxon>Bdellovibrionales</taxon>
        <taxon>Pseudobdellovibrionaceae</taxon>
        <taxon>Micavibrio</taxon>
    </lineage>
</organism>
<sequence>MAIEFFVKAVPENYPSIVLAKGGTGIVGRGADWNPDLAMIKANMEYLERQSCFQPLSSGIVWGTKDEVGPKARGVYADDMRHRWWCSALSFDTHEVYYFPLEFSQIESSCTIDKPLIKKNSAGFAAHHNLEKAISHGYREVIEKKGIYLLWQEQVEHIFEARGYNNTIDRFYHIFDENAYGLSLLIKQMTPDITVCGCVATYVGQEDGRPALVVGCGAGLSVSSSIENAMFECYAQLVNAMELVDEPKNGKFHFYFKSENARELVSRWFGNAKKYQAELFNKVPAYSGNEEAFYITRGSFFCEQNLKVHVVQVLVPDFEIYDIDDRGFPDMYSPFV</sequence>
<dbReference type="PROSITE" id="PS51664">
    <property type="entry name" value="YCAO"/>
    <property type="match status" value="1"/>
</dbReference>
<comment type="caution">
    <text evidence="2">The sequence shown here is derived from an EMBL/GenBank/DDBJ whole genome shotgun (WGS) entry which is preliminary data.</text>
</comment>
<reference evidence="2 3" key="1">
    <citation type="submission" date="2017-08" db="EMBL/GenBank/DDBJ databases">
        <title>Infants hospitalized years apart are colonized by the same room-sourced microbial strains.</title>
        <authorList>
            <person name="Brooks B."/>
            <person name="Olm M.R."/>
            <person name="Firek B.A."/>
            <person name="Baker R."/>
            <person name="Thomas B.C."/>
            <person name="Morowitz M.J."/>
            <person name="Banfield J.F."/>
        </authorList>
    </citation>
    <scope>NUCLEOTIDE SEQUENCE [LARGE SCALE GENOMIC DNA]</scope>
    <source>
        <strain evidence="2">S2_005_002_R2_29</strain>
    </source>
</reference>